<evidence type="ECO:0000313" key="15">
    <source>
        <dbReference type="Proteomes" id="UP000832097"/>
    </source>
</evidence>
<dbReference type="SMART" id="SM00388">
    <property type="entry name" value="HisKA"/>
    <property type="match status" value="1"/>
</dbReference>
<evidence type="ECO:0000256" key="5">
    <source>
        <dbReference type="ARBA" id="ARBA00022679"/>
    </source>
</evidence>
<dbReference type="SMART" id="SM00304">
    <property type="entry name" value="HAMP"/>
    <property type="match status" value="1"/>
</dbReference>
<dbReference type="InterPro" id="IPR036097">
    <property type="entry name" value="HisK_dim/P_sf"/>
</dbReference>
<evidence type="ECO:0000256" key="1">
    <source>
        <dbReference type="ARBA" id="ARBA00000085"/>
    </source>
</evidence>
<evidence type="ECO:0000259" key="12">
    <source>
        <dbReference type="PROSITE" id="PS50109"/>
    </source>
</evidence>
<evidence type="ECO:0000256" key="9">
    <source>
        <dbReference type="ARBA" id="ARBA00023012"/>
    </source>
</evidence>
<keyword evidence="9" id="KW-0902">Two-component regulatory system</keyword>
<dbReference type="InterPro" id="IPR003661">
    <property type="entry name" value="HisK_dim/P_dom"/>
</dbReference>
<dbReference type="InterPro" id="IPR036890">
    <property type="entry name" value="HATPase_C_sf"/>
</dbReference>
<dbReference type="EC" id="2.7.13.3" evidence="3"/>
<organism evidence="14 15">
    <name type="scientific">Agromyces larvae</name>
    <dbReference type="NCBI Taxonomy" id="2929802"/>
    <lineage>
        <taxon>Bacteria</taxon>
        <taxon>Bacillati</taxon>
        <taxon>Actinomycetota</taxon>
        <taxon>Actinomycetes</taxon>
        <taxon>Micrococcales</taxon>
        <taxon>Microbacteriaceae</taxon>
        <taxon>Agromyces</taxon>
    </lineage>
</organism>
<proteinExistence type="predicted"/>
<keyword evidence="8 11" id="KW-1133">Transmembrane helix</keyword>
<dbReference type="SUPFAM" id="SSF47384">
    <property type="entry name" value="Homodimeric domain of signal transducing histidine kinase"/>
    <property type="match status" value="1"/>
</dbReference>
<feature type="transmembrane region" description="Helical" evidence="11">
    <location>
        <begin position="162"/>
        <end position="184"/>
    </location>
</feature>
<accession>A0ABY4C4E2</accession>
<keyword evidence="5" id="KW-0808">Transferase</keyword>
<evidence type="ECO:0000313" key="14">
    <source>
        <dbReference type="EMBL" id="UOE43630.1"/>
    </source>
</evidence>
<evidence type="ECO:0000259" key="13">
    <source>
        <dbReference type="PROSITE" id="PS50885"/>
    </source>
</evidence>
<dbReference type="GO" id="GO:0016301">
    <property type="term" value="F:kinase activity"/>
    <property type="evidence" value="ECO:0007669"/>
    <property type="project" value="UniProtKB-KW"/>
</dbReference>
<protein>
    <recommendedName>
        <fullName evidence="3">histidine kinase</fullName>
        <ecNumber evidence="3">2.7.13.3</ecNumber>
    </recommendedName>
</protein>
<dbReference type="InterPro" id="IPR003660">
    <property type="entry name" value="HAMP_dom"/>
</dbReference>
<dbReference type="CDD" id="cd00075">
    <property type="entry name" value="HATPase"/>
    <property type="match status" value="1"/>
</dbReference>
<sequence length="464" mass="49678">MRARLLLPLLLFGLLAVIAFVLPAAEALAVSRSQQVSLARSAALGHLVQLAEGSIAAGDPAPLEAYLDRFHDVTGESVLVVDGSGDVLASVGGLDSANPEVERHVRAAIRNLPRRELETIRPWSEPTALLSEPIPGVGETSLGGVVLEADLERAVTDVGVRWLAIAGVGSVLLAGLAILALRFAQWVLRPVRALDDAANAFAERRDPGPLVVTGPPELRQLEASFTRMATGMNDTLEQQRTLVADASHQLRNPLAAIRLRVDSVREDVDAEEIALVDADLDRLERTVDRMLALANAEHRATAETSGAKTGFAVDSRRDHTVPTAAALAEPHRPLMHAAGQHLIAIGDREVRIACRRSDLEEIVATVLENARAYAGPGATVRLRLERDGDLARVEVSDDGPGLDDEQLARAGVRFWRSPKHRQVPGTGLGLAIVGELVRANAGTLRIDRADEGGLRVRVEFGVIE</sequence>
<dbReference type="Pfam" id="PF02518">
    <property type="entry name" value="HATPase_c"/>
    <property type="match status" value="1"/>
</dbReference>
<dbReference type="InterPro" id="IPR004358">
    <property type="entry name" value="Sig_transdc_His_kin-like_C"/>
</dbReference>
<gene>
    <name evidence="14" type="ORF">MTO99_15845</name>
</gene>
<keyword evidence="4" id="KW-0597">Phosphoprotein</keyword>
<keyword evidence="6 11" id="KW-0812">Transmembrane</keyword>
<evidence type="ECO:0000256" key="4">
    <source>
        <dbReference type="ARBA" id="ARBA00022553"/>
    </source>
</evidence>
<dbReference type="Gene3D" id="3.30.565.10">
    <property type="entry name" value="Histidine kinase-like ATPase, C-terminal domain"/>
    <property type="match status" value="1"/>
</dbReference>
<feature type="domain" description="Histidine kinase" evidence="12">
    <location>
        <begin position="245"/>
        <end position="464"/>
    </location>
</feature>
<dbReference type="InterPro" id="IPR003594">
    <property type="entry name" value="HATPase_dom"/>
</dbReference>
<dbReference type="InterPro" id="IPR050428">
    <property type="entry name" value="TCS_sensor_his_kinase"/>
</dbReference>
<evidence type="ECO:0000256" key="10">
    <source>
        <dbReference type="ARBA" id="ARBA00023136"/>
    </source>
</evidence>
<feature type="domain" description="HAMP" evidence="13">
    <location>
        <begin position="185"/>
        <end position="237"/>
    </location>
</feature>
<evidence type="ECO:0000256" key="6">
    <source>
        <dbReference type="ARBA" id="ARBA00022692"/>
    </source>
</evidence>
<reference evidence="14 15" key="1">
    <citation type="submission" date="2022-03" db="EMBL/GenBank/DDBJ databases">
        <title>Mucilaginibacter sp. isolated from the gut of Protaetia brevitarsis seulensis larvae.</title>
        <authorList>
            <person name="Won M."/>
            <person name="Kim S.-J."/>
            <person name="Kwon S.-W."/>
        </authorList>
    </citation>
    <scope>NUCLEOTIDE SEQUENCE [LARGE SCALE GENOMIC DNA]</scope>
    <source>
        <strain evidence="14 15">CFWR-12</strain>
    </source>
</reference>
<keyword evidence="10 11" id="KW-0472">Membrane</keyword>
<name>A0ABY4C4E2_9MICO</name>
<dbReference type="PRINTS" id="PR00344">
    <property type="entry name" value="BCTRLSENSOR"/>
</dbReference>
<evidence type="ECO:0000256" key="7">
    <source>
        <dbReference type="ARBA" id="ARBA00022777"/>
    </source>
</evidence>
<evidence type="ECO:0000256" key="2">
    <source>
        <dbReference type="ARBA" id="ARBA00004236"/>
    </source>
</evidence>
<dbReference type="PROSITE" id="PS50109">
    <property type="entry name" value="HIS_KIN"/>
    <property type="match status" value="1"/>
</dbReference>
<dbReference type="RefSeq" id="WP_243554776.1">
    <property type="nucleotide sequence ID" value="NZ_CP094528.1"/>
</dbReference>
<dbReference type="PANTHER" id="PTHR45436:SF5">
    <property type="entry name" value="SENSOR HISTIDINE KINASE TRCS"/>
    <property type="match status" value="1"/>
</dbReference>
<dbReference type="Proteomes" id="UP000832097">
    <property type="component" value="Chromosome"/>
</dbReference>
<comment type="catalytic activity">
    <reaction evidence="1">
        <text>ATP + protein L-histidine = ADP + protein N-phospho-L-histidine.</text>
        <dbReference type="EC" id="2.7.13.3"/>
    </reaction>
</comment>
<dbReference type="EMBL" id="CP094528">
    <property type="protein sequence ID" value="UOE43630.1"/>
    <property type="molecule type" value="Genomic_DNA"/>
</dbReference>
<evidence type="ECO:0000256" key="11">
    <source>
        <dbReference type="SAM" id="Phobius"/>
    </source>
</evidence>
<dbReference type="PANTHER" id="PTHR45436">
    <property type="entry name" value="SENSOR HISTIDINE KINASE YKOH"/>
    <property type="match status" value="1"/>
</dbReference>
<dbReference type="PROSITE" id="PS50885">
    <property type="entry name" value="HAMP"/>
    <property type="match status" value="1"/>
</dbReference>
<comment type="subcellular location">
    <subcellularLocation>
        <location evidence="2">Cell membrane</location>
    </subcellularLocation>
</comment>
<dbReference type="CDD" id="cd06225">
    <property type="entry name" value="HAMP"/>
    <property type="match status" value="1"/>
</dbReference>
<evidence type="ECO:0000256" key="8">
    <source>
        <dbReference type="ARBA" id="ARBA00022989"/>
    </source>
</evidence>
<keyword evidence="15" id="KW-1185">Reference proteome</keyword>
<dbReference type="SMART" id="SM00387">
    <property type="entry name" value="HATPase_c"/>
    <property type="match status" value="1"/>
</dbReference>
<dbReference type="Pfam" id="PF00512">
    <property type="entry name" value="HisKA"/>
    <property type="match status" value="1"/>
</dbReference>
<dbReference type="CDD" id="cd00082">
    <property type="entry name" value="HisKA"/>
    <property type="match status" value="1"/>
</dbReference>
<keyword evidence="7 14" id="KW-0418">Kinase</keyword>
<dbReference type="Gene3D" id="1.10.287.130">
    <property type="match status" value="1"/>
</dbReference>
<dbReference type="InterPro" id="IPR005467">
    <property type="entry name" value="His_kinase_dom"/>
</dbReference>
<evidence type="ECO:0000256" key="3">
    <source>
        <dbReference type="ARBA" id="ARBA00012438"/>
    </source>
</evidence>
<dbReference type="SUPFAM" id="SSF55874">
    <property type="entry name" value="ATPase domain of HSP90 chaperone/DNA topoisomerase II/histidine kinase"/>
    <property type="match status" value="1"/>
</dbReference>